<dbReference type="Pfam" id="PF03704">
    <property type="entry name" value="BTAD"/>
    <property type="match status" value="1"/>
</dbReference>
<evidence type="ECO:0000256" key="6">
    <source>
        <dbReference type="SAM" id="MobiDB-lite"/>
    </source>
</evidence>
<dbReference type="Proteomes" id="UP001595834">
    <property type="component" value="Unassembled WGS sequence"/>
</dbReference>
<protein>
    <submittedName>
        <fullName evidence="8">BTAD domain-containing putative transcriptional regulator</fullName>
    </submittedName>
</protein>
<keyword evidence="2" id="KW-0902">Two-component regulatory system</keyword>
<evidence type="ECO:0000313" key="8">
    <source>
        <dbReference type="EMBL" id="MFC4958921.1"/>
    </source>
</evidence>
<feature type="compositionally biased region" description="Polar residues" evidence="6">
    <location>
        <begin position="312"/>
        <end position="333"/>
    </location>
</feature>
<dbReference type="SMART" id="SM00028">
    <property type="entry name" value="TPR"/>
    <property type="match status" value="1"/>
</dbReference>
<dbReference type="PROSITE" id="PS51755">
    <property type="entry name" value="OMPR_PHOB"/>
    <property type="match status" value="1"/>
</dbReference>
<dbReference type="SUPFAM" id="SSF46894">
    <property type="entry name" value="C-terminal effector domain of the bipartite response regulators"/>
    <property type="match status" value="1"/>
</dbReference>
<dbReference type="CDD" id="cd15831">
    <property type="entry name" value="BTAD"/>
    <property type="match status" value="1"/>
</dbReference>
<dbReference type="InterPro" id="IPR027417">
    <property type="entry name" value="P-loop_NTPase"/>
</dbReference>
<dbReference type="SMART" id="SM01043">
    <property type="entry name" value="BTAD"/>
    <property type="match status" value="1"/>
</dbReference>
<dbReference type="InterPro" id="IPR049945">
    <property type="entry name" value="AAA_22"/>
</dbReference>
<dbReference type="Gene3D" id="3.40.50.300">
    <property type="entry name" value="P-loop containing nucleotide triphosphate hydrolases"/>
    <property type="match status" value="1"/>
</dbReference>
<name>A0ABV9UTI2_9ACTN</name>
<dbReference type="Pfam" id="PF13401">
    <property type="entry name" value="AAA_22"/>
    <property type="match status" value="1"/>
</dbReference>
<dbReference type="EMBL" id="JBHSIZ010000027">
    <property type="protein sequence ID" value="MFC4958921.1"/>
    <property type="molecule type" value="Genomic_DNA"/>
</dbReference>
<feature type="region of interest" description="Disordered" evidence="6">
    <location>
        <begin position="640"/>
        <end position="673"/>
    </location>
</feature>
<gene>
    <name evidence="8" type="ORF">ACFPFX_21775</name>
</gene>
<dbReference type="SUPFAM" id="SSF52540">
    <property type="entry name" value="P-loop containing nucleoside triphosphate hydrolases"/>
    <property type="match status" value="1"/>
</dbReference>
<dbReference type="PANTHER" id="PTHR47691:SF3">
    <property type="entry name" value="HTH-TYPE TRANSCRIPTIONAL REGULATOR RV0890C-RELATED"/>
    <property type="match status" value="1"/>
</dbReference>
<keyword evidence="9" id="KW-1185">Reference proteome</keyword>
<feature type="compositionally biased region" description="Basic and acidic residues" evidence="6">
    <location>
        <begin position="334"/>
        <end position="345"/>
    </location>
</feature>
<evidence type="ECO:0000313" key="9">
    <source>
        <dbReference type="Proteomes" id="UP001595834"/>
    </source>
</evidence>
<evidence type="ECO:0000256" key="4">
    <source>
        <dbReference type="PROSITE-ProRule" id="PRU00339"/>
    </source>
</evidence>
<dbReference type="Gene3D" id="1.25.40.10">
    <property type="entry name" value="Tetratricopeptide repeat domain"/>
    <property type="match status" value="2"/>
</dbReference>
<proteinExistence type="inferred from homology"/>
<reference evidence="9" key="1">
    <citation type="journal article" date="2019" name="Int. J. Syst. Evol. Microbiol.">
        <title>The Global Catalogue of Microorganisms (GCM) 10K type strain sequencing project: providing services to taxonomists for standard genome sequencing and annotation.</title>
        <authorList>
            <consortium name="The Broad Institute Genomics Platform"/>
            <consortium name="The Broad Institute Genome Sequencing Center for Infectious Disease"/>
            <person name="Wu L."/>
            <person name="Ma J."/>
        </authorList>
    </citation>
    <scope>NUCLEOTIDE SEQUENCE [LARGE SCALE GENOMIC DNA]</scope>
    <source>
        <strain evidence="9">CCM 7224</strain>
    </source>
</reference>
<dbReference type="SUPFAM" id="SSF48452">
    <property type="entry name" value="TPR-like"/>
    <property type="match status" value="2"/>
</dbReference>
<feature type="domain" description="OmpR/PhoB-type" evidence="7">
    <location>
        <begin position="1"/>
        <end position="93"/>
    </location>
</feature>
<dbReference type="PROSITE" id="PS50293">
    <property type="entry name" value="TPR_REGION"/>
    <property type="match status" value="1"/>
</dbReference>
<evidence type="ECO:0000256" key="1">
    <source>
        <dbReference type="ARBA" id="ARBA00005820"/>
    </source>
</evidence>
<keyword evidence="4" id="KW-0802">TPR repeat</keyword>
<dbReference type="InterPro" id="IPR005158">
    <property type="entry name" value="BTAD"/>
</dbReference>
<dbReference type="InterPro" id="IPR036388">
    <property type="entry name" value="WH-like_DNA-bd_sf"/>
</dbReference>
<dbReference type="PROSITE" id="PS50005">
    <property type="entry name" value="TPR"/>
    <property type="match status" value="1"/>
</dbReference>
<dbReference type="RefSeq" id="WP_344379826.1">
    <property type="nucleotide sequence ID" value="NZ_BAAASQ010000030.1"/>
</dbReference>
<comment type="caution">
    <text evidence="8">The sequence shown here is derived from an EMBL/GenBank/DDBJ whole genome shotgun (WGS) entry which is preliminary data.</text>
</comment>
<feature type="DNA-binding region" description="OmpR/PhoB-type" evidence="5">
    <location>
        <begin position="1"/>
        <end position="93"/>
    </location>
</feature>
<feature type="region of interest" description="Disordered" evidence="6">
    <location>
        <begin position="272"/>
        <end position="356"/>
    </location>
</feature>
<organism evidence="8 9">
    <name type="scientific">Streptomyces mauvecolor</name>
    <dbReference type="NCBI Taxonomy" id="58345"/>
    <lineage>
        <taxon>Bacteria</taxon>
        <taxon>Bacillati</taxon>
        <taxon>Actinomycetota</taxon>
        <taxon>Actinomycetes</taxon>
        <taxon>Kitasatosporales</taxon>
        <taxon>Streptomycetaceae</taxon>
        <taxon>Streptomyces</taxon>
    </lineage>
</organism>
<evidence type="ECO:0000256" key="2">
    <source>
        <dbReference type="ARBA" id="ARBA00023012"/>
    </source>
</evidence>
<sequence length="1207" mass="129160">MLRYRVLGPTQALRPDGSEARLGGTRLRALLAALAAGAGRAVPQSVLIAQVWGEGDAPPADEVAAVQALVGRLRRVLGPDAVESVPGGYRLAAHADEIDLFRFERLVAEGASALAAKDAERAAGLLDDALTLWHGPALADLPEREGDPLVVRVERRRADARRNRLAAEVELGRAESALGEVTALASAAPLDEPLQALHIRALRAAGRPAEALAAYESVREALSERLGTNPGPELRSLHAELLNPARAEEGAGAGAPHSGSADMASAHKGLRAMSSHHGGSRDMASPHTGSHDMAPNHMGSSHTGPLHMASPHTGSSHTASSHLASQDMASSHTDSAHMDSPRADPEPSPLRPPGNLRARLTSFVGREPDVRALHDDLRQARLITLTGPGGAGKTRLAVEAADAVAGEWGDGVWLVELAPVRDAVSLAEAVLTALGARETRLVGPAETTPRDPLAQLLAHCGRLRALIVLDNCEQVVEAAAELVQELLTACPDVTVLATSREPLGVPGERVAAIGPLPHESALRLFGQRGAAARPGFRTDGDPDAVTEICRRLDGLPLALELAAARLRLFTPRQIADRLDDRFRLLNTGARTSRTLQPRQQTLRAVVDWSWDLLDAPERAVLRRLAVFAGGFALPEAEAVCADPEEAGPEKPSQWNPGPEKQSPRKPGPGMGAADVLDLLGSLVDKSLVTAAPAGDAGTMRYRLLETVAEYAAQRLDEAGERAEAELRHLVTYRELVRVGEAALRGPRQHEVIEGLEAEHDNVRAALRTAVGRGREQDGLCLVLAMAWFWQLRGHQADARSWSGAVAGLGPDPFAEPVRPAVPLAGRCTDSPPPWSEEQLWEARRGVRLMMFAASGGGDTELNSPETLAYLRRIVRVYGPGLPQNSRQPGSVWYFARLLTGEFTGFDRVVDEMVADARQHGDPWDLAFALLLRAKLLDGSDAEDALALFEGAGDPWGIAESLSARGESYEREGRYEEAAKDFERALESVTQMGAHAQVSVFKGKLASARLEVAHTPAEREAAERLLSEAVEESRQSPEEGLGTARMLLAQHFGRTGRTGAARQQLQLMEAEFTPVTPDLFRGLVAGMHGWLDCLDGEYADAQDRIQDAVRHLESQAYLVAPNLILSQFLSAAWSKAELGAAADGARLLGAYDRNSTGRDSFGFRPLPAEPETRRQAEAALRAALDPAAYDRAYAEGADLDVRRAATLV</sequence>
<dbReference type="Gene3D" id="1.10.10.10">
    <property type="entry name" value="Winged helix-like DNA-binding domain superfamily/Winged helix DNA-binding domain"/>
    <property type="match status" value="1"/>
</dbReference>
<dbReference type="InterPro" id="IPR001867">
    <property type="entry name" value="OmpR/PhoB-type_DNA-bd"/>
</dbReference>
<feature type="repeat" description="TPR" evidence="4">
    <location>
        <begin position="958"/>
        <end position="991"/>
    </location>
</feature>
<evidence type="ECO:0000256" key="3">
    <source>
        <dbReference type="ARBA" id="ARBA00023125"/>
    </source>
</evidence>
<dbReference type="PRINTS" id="PR00364">
    <property type="entry name" value="DISEASERSIST"/>
</dbReference>
<evidence type="ECO:0000256" key="5">
    <source>
        <dbReference type="PROSITE-ProRule" id="PRU01091"/>
    </source>
</evidence>
<dbReference type="InterPro" id="IPR011990">
    <property type="entry name" value="TPR-like_helical_dom_sf"/>
</dbReference>
<accession>A0ABV9UTI2</accession>
<evidence type="ECO:0000259" key="7">
    <source>
        <dbReference type="PROSITE" id="PS51755"/>
    </source>
</evidence>
<comment type="similarity">
    <text evidence="1">Belongs to the AfsR/DnrI/RedD regulatory family.</text>
</comment>
<dbReference type="InterPro" id="IPR019734">
    <property type="entry name" value="TPR_rpt"/>
</dbReference>
<dbReference type="SMART" id="SM00862">
    <property type="entry name" value="Trans_reg_C"/>
    <property type="match status" value="1"/>
</dbReference>
<dbReference type="PANTHER" id="PTHR47691">
    <property type="entry name" value="REGULATOR-RELATED"/>
    <property type="match status" value="1"/>
</dbReference>
<dbReference type="InterPro" id="IPR016032">
    <property type="entry name" value="Sig_transdc_resp-reg_C-effctor"/>
</dbReference>
<keyword evidence="3 5" id="KW-0238">DNA-binding</keyword>